<evidence type="ECO:0000313" key="2">
    <source>
        <dbReference type="Proteomes" id="UP001500307"/>
    </source>
</evidence>
<accession>A0ABP8SAT3</accession>
<dbReference type="Pfam" id="PF04250">
    <property type="entry name" value="DUF429"/>
    <property type="match status" value="1"/>
</dbReference>
<dbReference type="EMBL" id="BAABGU010000005">
    <property type="protein sequence ID" value="GAA4565638.1"/>
    <property type="molecule type" value="Genomic_DNA"/>
</dbReference>
<name>A0ABP8SAT3_9ACTN</name>
<dbReference type="InterPro" id="IPR007362">
    <property type="entry name" value="DUF429"/>
</dbReference>
<sequence length="227" mass="24284">MTKLRVLGVDGCKDGWVAIELHDGAFAGAHIAATLPALLAERADVDVVGLDMPLGLTEAGWRQADVAAAAALGAARSTVFRVPPRPVWLEEEYEPAVKRCREITGQGFSRQAWALRNKLLEANAYRNIARHRLFEVHPEVSFRGIAQGRSLASKKTWQGQMQRRDLLLEVGIALPAELGAAGRAGPDDVLDAAAGAWSAHRIATGQATSYPDPAEECAAGGTIAIWC</sequence>
<organism evidence="1 2">
    <name type="scientific">Micromonospora coerulea</name>
    <dbReference type="NCBI Taxonomy" id="47856"/>
    <lineage>
        <taxon>Bacteria</taxon>
        <taxon>Bacillati</taxon>
        <taxon>Actinomycetota</taxon>
        <taxon>Actinomycetes</taxon>
        <taxon>Micromonosporales</taxon>
        <taxon>Micromonosporaceae</taxon>
        <taxon>Micromonospora</taxon>
    </lineage>
</organism>
<comment type="caution">
    <text evidence="1">The sequence shown here is derived from an EMBL/GenBank/DDBJ whole genome shotgun (WGS) entry which is preliminary data.</text>
</comment>
<proteinExistence type="predicted"/>
<dbReference type="Proteomes" id="UP001500307">
    <property type="component" value="Unassembled WGS sequence"/>
</dbReference>
<reference evidence="2" key="1">
    <citation type="journal article" date="2019" name="Int. J. Syst. Evol. Microbiol.">
        <title>The Global Catalogue of Microorganisms (GCM) 10K type strain sequencing project: providing services to taxonomists for standard genome sequencing and annotation.</title>
        <authorList>
            <consortium name="The Broad Institute Genomics Platform"/>
            <consortium name="The Broad Institute Genome Sequencing Center for Infectious Disease"/>
            <person name="Wu L."/>
            <person name="Ma J."/>
        </authorList>
    </citation>
    <scope>NUCLEOTIDE SEQUENCE [LARGE SCALE GENOMIC DNA]</scope>
    <source>
        <strain evidence="2">JCM 3175</strain>
    </source>
</reference>
<protein>
    <submittedName>
        <fullName evidence="1">DUF429 domain-containing protein</fullName>
    </submittedName>
</protein>
<evidence type="ECO:0000313" key="1">
    <source>
        <dbReference type="EMBL" id="GAA4565638.1"/>
    </source>
</evidence>
<gene>
    <name evidence="1" type="ORF">GCM10023176_14210</name>
</gene>
<dbReference type="RefSeq" id="WP_346117287.1">
    <property type="nucleotide sequence ID" value="NZ_BAABGU010000005.1"/>
</dbReference>
<keyword evidence="2" id="KW-1185">Reference proteome</keyword>